<keyword evidence="2" id="KW-0813">Transport</keyword>
<dbReference type="Pfam" id="PF11356">
    <property type="entry name" value="T2SSC"/>
    <property type="match status" value="1"/>
</dbReference>
<evidence type="ECO:0000256" key="4">
    <source>
        <dbReference type="ARBA" id="ARBA00022519"/>
    </source>
</evidence>
<keyword evidence="6" id="KW-0653">Protein transport</keyword>
<reference evidence="11 12" key="1">
    <citation type="submission" date="2017-05" db="EMBL/GenBank/DDBJ databases">
        <title>Whole genome sequencing of Yersinia kristensenii.</title>
        <authorList>
            <person name="Campioni F."/>
        </authorList>
    </citation>
    <scope>NUCLEOTIDE SEQUENCE [LARGE SCALE GENOMIC DNA]</scope>
    <source>
        <strain evidence="11 12">CFSAN060536</strain>
    </source>
</reference>
<evidence type="ECO:0000256" key="6">
    <source>
        <dbReference type="ARBA" id="ARBA00022927"/>
    </source>
</evidence>
<dbReference type="EMBL" id="NHOI01000041">
    <property type="protein sequence ID" value="OVZ80801.1"/>
    <property type="molecule type" value="Genomic_DNA"/>
</dbReference>
<dbReference type="GO" id="GO:0015031">
    <property type="term" value="P:protein transport"/>
    <property type="evidence" value="ECO:0007669"/>
    <property type="project" value="UniProtKB-KW"/>
</dbReference>
<protein>
    <recommendedName>
        <fullName evidence="10">Type II secretion system protein GspC N-terminal domain-containing protein</fullName>
    </recommendedName>
</protein>
<keyword evidence="7 9" id="KW-1133">Transmembrane helix</keyword>
<organism evidence="11 12">
    <name type="scientific">Yersinia intermedia</name>
    <dbReference type="NCBI Taxonomy" id="631"/>
    <lineage>
        <taxon>Bacteria</taxon>
        <taxon>Pseudomonadati</taxon>
        <taxon>Pseudomonadota</taxon>
        <taxon>Gammaproteobacteria</taxon>
        <taxon>Enterobacterales</taxon>
        <taxon>Yersiniaceae</taxon>
        <taxon>Yersinia</taxon>
    </lineage>
</organism>
<evidence type="ECO:0000313" key="12">
    <source>
        <dbReference type="Proteomes" id="UP000196440"/>
    </source>
</evidence>
<comment type="caution">
    <text evidence="11">The sequence shown here is derived from an EMBL/GenBank/DDBJ whole genome shotgun (WGS) entry which is preliminary data.</text>
</comment>
<dbReference type="Proteomes" id="UP000196440">
    <property type="component" value="Unassembled WGS sequence"/>
</dbReference>
<evidence type="ECO:0000256" key="1">
    <source>
        <dbReference type="ARBA" id="ARBA00004533"/>
    </source>
</evidence>
<dbReference type="InterPro" id="IPR024961">
    <property type="entry name" value="T2SS_GspC_N"/>
</dbReference>
<keyword evidence="8 9" id="KW-0472">Membrane</keyword>
<dbReference type="Gene3D" id="2.30.30.830">
    <property type="match status" value="1"/>
</dbReference>
<gene>
    <name evidence="11" type="ORF">CBW57_21950</name>
</gene>
<feature type="domain" description="Type II secretion system protein GspC N-terminal" evidence="10">
    <location>
        <begin position="39"/>
        <end position="178"/>
    </location>
</feature>
<comment type="subcellular location">
    <subcellularLocation>
        <location evidence="1">Cell inner membrane</location>
    </subcellularLocation>
</comment>
<evidence type="ECO:0000256" key="8">
    <source>
        <dbReference type="ARBA" id="ARBA00023136"/>
    </source>
</evidence>
<keyword evidence="4" id="KW-0997">Cell inner membrane</keyword>
<sequence>MLHYKGEVRVLSFLNRIVITPYQMLFSYKQHILEVLLTLLIVYYLSIFFNAISSKKERPIPVLYKGHSVESNKINNRERMIEEIIKLKLFSKSAKNSQKNEKINSIEEINNAPLYHGDLKLVGVLKHTDESKSIAIIDSGVEQKTYFIGDAIENKNVFIVKILIDKITVSDGTTYYSLILLE</sequence>
<evidence type="ECO:0000259" key="10">
    <source>
        <dbReference type="Pfam" id="PF11356"/>
    </source>
</evidence>
<evidence type="ECO:0000256" key="2">
    <source>
        <dbReference type="ARBA" id="ARBA00022448"/>
    </source>
</evidence>
<dbReference type="GO" id="GO:0005886">
    <property type="term" value="C:plasma membrane"/>
    <property type="evidence" value="ECO:0007669"/>
    <property type="project" value="UniProtKB-SubCell"/>
</dbReference>
<keyword evidence="5 9" id="KW-0812">Transmembrane</keyword>
<accession>A0A208ZK18</accession>
<proteinExistence type="predicted"/>
<evidence type="ECO:0000313" key="11">
    <source>
        <dbReference type="EMBL" id="OVZ80801.1"/>
    </source>
</evidence>
<dbReference type="AlphaFoldDB" id="A0A208ZK18"/>
<feature type="transmembrane region" description="Helical" evidence="9">
    <location>
        <begin position="32"/>
        <end position="52"/>
    </location>
</feature>
<evidence type="ECO:0000256" key="5">
    <source>
        <dbReference type="ARBA" id="ARBA00022692"/>
    </source>
</evidence>
<keyword evidence="3" id="KW-1003">Cell membrane</keyword>
<evidence type="ECO:0000256" key="7">
    <source>
        <dbReference type="ARBA" id="ARBA00022989"/>
    </source>
</evidence>
<name>A0A208ZK18_YERIN</name>
<evidence type="ECO:0000256" key="3">
    <source>
        <dbReference type="ARBA" id="ARBA00022475"/>
    </source>
</evidence>
<evidence type="ECO:0000256" key="9">
    <source>
        <dbReference type="SAM" id="Phobius"/>
    </source>
</evidence>